<evidence type="ECO:0000313" key="1">
    <source>
        <dbReference type="EMBL" id="KAK4451110.1"/>
    </source>
</evidence>
<keyword evidence="2" id="KW-1185">Reference proteome</keyword>
<dbReference type="AlphaFoldDB" id="A0AAV9GTM2"/>
<reference evidence="1" key="1">
    <citation type="journal article" date="2023" name="Mol. Phylogenet. Evol.">
        <title>Genome-scale phylogeny and comparative genomics of the fungal order Sordariales.</title>
        <authorList>
            <person name="Hensen N."/>
            <person name="Bonometti L."/>
            <person name="Westerberg I."/>
            <person name="Brannstrom I.O."/>
            <person name="Guillou S."/>
            <person name="Cros-Aarteil S."/>
            <person name="Calhoun S."/>
            <person name="Haridas S."/>
            <person name="Kuo A."/>
            <person name="Mondo S."/>
            <person name="Pangilinan J."/>
            <person name="Riley R."/>
            <person name="LaButti K."/>
            <person name="Andreopoulos B."/>
            <person name="Lipzen A."/>
            <person name="Chen C."/>
            <person name="Yan M."/>
            <person name="Daum C."/>
            <person name="Ng V."/>
            <person name="Clum A."/>
            <person name="Steindorff A."/>
            <person name="Ohm R.A."/>
            <person name="Martin F."/>
            <person name="Silar P."/>
            <person name="Natvig D.O."/>
            <person name="Lalanne C."/>
            <person name="Gautier V."/>
            <person name="Ament-Velasquez S.L."/>
            <person name="Kruys A."/>
            <person name="Hutchinson M.I."/>
            <person name="Powell A.J."/>
            <person name="Barry K."/>
            <person name="Miller A.N."/>
            <person name="Grigoriev I.V."/>
            <person name="Debuchy R."/>
            <person name="Gladieux P."/>
            <person name="Hiltunen Thoren M."/>
            <person name="Johannesson H."/>
        </authorList>
    </citation>
    <scope>NUCLEOTIDE SEQUENCE</scope>
    <source>
        <strain evidence="1">PSN243</strain>
    </source>
</reference>
<reference evidence="1" key="2">
    <citation type="submission" date="2023-05" db="EMBL/GenBank/DDBJ databases">
        <authorList>
            <consortium name="Lawrence Berkeley National Laboratory"/>
            <person name="Steindorff A."/>
            <person name="Hensen N."/>
            <person name="Bonometti L."/>
            <person name="Westerberg I."/>
            <person name="Brannstrom I.O."/>
            <person name="Guillou S."/>
            <person name="Cros-Aarteil S."/>
            <person name="Calhoun S."/>
            <person name="Haridas S."/>
            <person name="Kuo A."/>
            <person name="Mondo S."/>
            <person name="Pangilinan J."/>
            <person name="Riley R."/>
            <person name="Labutti K."/>
            <person name="Andreopoulos B."/>
            <person name="Lipzen A."/>
            <person name="Chen C."/>
            <person name="Yanf M."/>
            <person name="Daum C."/>
            <person name="Ng V."/>
            <person name="Clum A."/>
            <person name="Ohm R."/>
            <person name="Martin F."/>
            <person name="Silar P."/>
            <person name="Natvig D."/>
            <person name="Lalanne C."/>
            <person name="Gautier V."/>
            <person name="Ament-Velasquez S.L."/>
            <person name="Kruys A."/>
            <person name="Hutchinson M.I."/>
            <person name="Powell A.J."/>
            <person name="Barry K."/>
            <person name="Miller A.N."/>
            <person name="Grigoriev I.V."/>
            <person name="Debuchy R."/>
            <person name="Gladieux P."/>
            <person name="Thoren M.H."/>
            <person name="Johannesson H."/>
        </authorList>
    </citation>
    <scope>NUCLEOTIDE SEQUENCE</scope>
    <source>
        <strain evidence="1">PSN243</strain>
    </source>
</reference>
<sequence>MMPDIATLRADGSGTPQRLEKILAALYYLLLHDEQVRDYHFAVDPADHHHILHDDFPKLTELNELLGLSLRYHFNSDIGQLTISNMSEALQFELRHLLVNQLRAGASMVNPIPWVVTTLEKTKLESEVASCAIAIFPSFSDAEPTPHTIITIEAVGDNVSKSVHAHVMTRNPALQTMISLHLGGLVRGTFTNEADRNRRIKRIGAKSVVVTCTRVENGIDIKTEPLSKEDGKIHVPVTADGKTVVAVKHTDILDVIRTLGTYVRLGAVPKQAAPKTRNPPNSGMQASLWPFPCPGITARAFGYRLGGVNHRVIGLRVPSFGRVSHGATGLLRAGPRAVNLGVAGLHVWGTLLGRLRR</sequence>
<dbReference type="Proteomes" id="UP001321760">
    <property type="component" value="Unassembled WGS sequence"/>
</dbReference>
<evidence type="ECO:0000313" key="2">
    <source>
        <dbReference type="Proteomes" id="UP001321760"/>
    </source>
</evidence>
<accession>A0AAV9GTM2</accession>
<proteinExistence type="predicted"/>
<name>A0AAV9GTM2_9PEZI</name>
<gene>
    <name evidence="1" type="ORF">QBC34DRAFT_436693</name>
</gene>
<dbReference type="EMBL" id="MU865929">
    <property type="protein sequence ID" value="KAK4451110.1"/>
    <property type="molecule type" value="Genomic_DNA"/>
</dbReference>
<comment type="caution">
    <text evidence="1">The sequence shown here is derived from an EMBL/GenBank/DDBJ whole genome shotgun (WGS) entry which is preliminary data.</text>
</comment>
<organism evidence="1 2">
    <name type="scientific">Podospora aff. communis PSN243</name>
    <dbReference type="NCBI Taxonomy" id="3040156"/>
    <lineage>
        <taxon>Eukaryota</taxon>
        <taxon>Fungi</taxon>
        <taxon>Dikarya</taxon>
        <taxon>Ascomycota</taxon>
        <taxon>Pezizomycotina</taxon>
        <taxon>Sordariomycetes</taxon>
        <taxon>Sordariomycetidae</taxon>
        <taxon>Sordariales</taxon>
        <taxon>Podosporaceae</taxon>
        <taxon>Podospora</taxon>
    </lineage>
</organism>
<protein>
    <submittedName>
        <fullName evidence="1">Uncharacterized protein</fullName>
    </submittedName>
</protein>